<comment type="similarity">
    <text evidence="7">Belongs to the SOSEKI family.</text>
</comment>
<keyword evidence="5" id="KW-0472">Membrane</keyword>
<evidence type="ECO:0000256" key="2">
    <source>
        <dbReference type="ARBA" id="ARBA00022473"/>
    </source>
</evidence>
<dbReference type="InterPro" id="IPR010369">
    <property type="entry name" value="SOK"/>
</dbReference>
<protein>
    <recommendedName>
        <fullName evidence="8">SOSEKI DIX-like domain-containing protein</fullName>
    </recommendedName>
</protein>
<keyword evidence="4" id="KW-0132">Cell division</keyword>
<dbReference type="PANTHER" id="PTHR31083">
    <property type="entry name" value="UPSTREAM OF FLC PROTEIN (DUF966)"/>
    <property type="match status" value="1"/>
</dbReference>
<name>A0AAV0JPW2_9ROSI</name>
<keyword evidence="10" id="KW-1185">Reference proteome</keyword>
<dbReference type="EMBL" id="CAMGYJ010000005">
    <property type="protein sequence ID" value="CAI0411415.1"/>
    <property type="molecule type" value="Genomic_DNA"/>
</dbReference>
<gene>
    <name evidence="9" type="ORF">LITE_LOCUS15157</name>
</gene>
<keyword evidence="6" id="KW-0131">Cell cycle</keyword>
<keyword evidence="2" id="KW-0217">Developmental protein</keyword>
<evidence type="ECO:0000256" key="1">
    <source>
        <dbReference type="ARBA" id="ARBA00004413"/>
    </source>
</evidence>
<evidence type="ECO:0000313" key="10">
    <source>
        <dbReference type="Proteomes" id="UP001154282"/>
    </source>
</evidence>
<sequence length="321" mass="35639">MEYVGRIELATPRLYHNDDLTPPHQNLVAYLDHKPSLEFMNLRTDLKIITKRKAAVVYHISRNGHFEHPHFLEVPLSSSKGLYLKDVINALNAIRGPGMANMYSWSSKRSHGKRYVWKDLTDDDLIQPCNDDGDNDQYILQGSPVPELFSTWNLTSPADTLTSSATSKASSDASSLSEDFDSPVIRGKSFGRGTTTYVDADVDADVDTDYDDHHRRGDKLPPPRTMTILTNEIDELLYSEFPSPMDGAAGGGVAKKVGAKEAYNRHNETLRSAMMRTTSDSVSASTPPEPIARKAAAGRVGRPRTAELLWTLLRCGSRSMR</sequence>
<dbReference type="GO" id="GO:0051301">
    <property type="term" value="P:cell division"/>
    <property type="evidence" value="ECO:0007669"/>
    <property type="project" value="UniProtKB-KW"/>
</dbReference>
<dbReference type="Proteomes" id="UP001154282">
    <property type="component" value="Unassembled WGS sequence"/>
</dbReference>
<accession>A0AAV0JPW2</accession>
<comment type="caution">
    <text evidence="9">The sequence shown here is derived from an EMBL/GenBank/DDBJ whole genome shotgun (WGS) entry which is preliminary data.</text>
</comment>
<evidence type="ECO:0000256" key="6">
    <source>
        <dbReference type="ARBA" id="ARBA00023306"/>
    </source>
</evidence>
<evidence type="ECO:0000256" key="7">
    <source>
        <dbReference type="ARBA" id="ARBA00024211"/>
    </source>
</evidence>
<organism evidence="9 10">
    <name type="scientific">Linum tenue</name>
    <dbReference type="NCBI Taxonomy" id="586396"/>
    <lineage>
        <taxon>Eukaryota</taxon>
        <taxon>Viridiplantae</taxon>
        <taxon>Streptophyta</taxon>
        <taxon>Embryophyta</taxon>
        <taxon>Tracheophyta</taxon>
        <taxon>Spermatophyta</taxon>
        <taxon>Magnoliopsida</taxon>
        <taxon>eudicotyledons</taxon>
        <taxon>Gunneridae</taxon>
        <taxon>Pentapetalae</taxon>
        <taxon>rosids</taxon>
        <taxon>fabids</taxon>
        <taxon>Malpighiales</taxon>
        <taxon>Linaceae</taxon>
        <taxon>Linum</taxon>
    </lineage>
</organism>
<dbReference type="GO" id="GO:0005886">
    <property type="term" value="C:plasma membrane"/>
    <property type="evidence" value="ECO:0007669"/>
    <property type="project" value="UniProtKB-SubCell"/>
</dbReference>
<reference evidence="9" key="1">
    <citation type="submission" date="2022-08" db="EMBL/GenBank/DDBJ databases">
        <authorList>
            <person name="Gutierrez-Valencia J."/>
        </authorList>
    </citation>
    <scope>NUCLEOTIDE SEQUENCE</scope>
</reference>
<dbReference type="InterPro" id="IPR048351">
    <property type="entry name" value="SOK_DIX"/>
</dbReference>
<dbReference type="GO" id="GO:0051258">
    <property type="term" value="P:protein polymerization"/>
    <property type="evidence" value="ECO:0007669"/>
    <property type="project" value="UniProtKB-ARBA"/>
</dbReference>
<comment type="subcellular location">
    <subcellularLocation>
        <location evidence="1">Cell membrane</location>
        <topology evidence="1">Peripheral membrane protein</topology>
        <orientation evidence="1">Cytoplasmic side</orientation>
    </subcellularLocation>
</comment>
<evidence type="ECO:0000313" key="9">
    <source>
        <dbReference type="EMBL" id="CAI0411415.1"/>
    </source>
</evidence>
<evidence type="ECO:0000259" key="8">
    <source>
        <dbReference type="Pfam" id="PF06136"/>
    </source>
</evidence>
<evidence type="ECO:0000256" key="4">
    <source>
        <dbReference type="ARBA" id="ARBA00022618"/>
    </source>
</evidence>
<evidence type="ECO:0000256" key="3">
    <source>
        <dbReference type="ARBA" id="ARBA00022475"/>
    </source>
</evidence>
<dbReference type="AlphaFoldDB" id="A0AAV0JPW2"/>
<dbReference type="Pfam" id="PF06136">
    <property type="entry name" value="SOK"/>
    <property type="match status" value="1"/>
</dbReference>
<evidence type="ECO:0000256" key="5">
    <source>
        <dbReference type="ARBA" id="ARBA00023136"/>
    </source>
</evidence>
<proteinExistence type="inferred from homology"/>
<dbReference type="PANTHER" id="PTHR31083:SF20">
    <property type="entry name" value="AUXIN-RESPONSIVE PROTEIN"/>
    <property type="match status" value="1"/>
</dbReference>
<keyword evidence="3" id="KW-1003">Cell membrane</keyword>
<feature type="domain" description="SOSEKI DIX-like" evidence="8">
    <location>
        <begin position="55"/>
        <end position="143"/>
    </location>
</feature>